<dbReference type="Proteomes" id="UP000789831">
    <property type="component" value="Unassembled WGS sequence"/>
</dbReference>
<evidence type="ECO:0000313" key="7">
    <source>
        <dbReference type="EMBL" id="CAG8535551.1"/>
    </source>
</evidence>
<gene>
    <name evidence="7" type="ORF">AGERDE_LOCUS5925</name>
</gene>
<comment type="cofactor">
    <cofactor evidence="1 5">
        <name>thiamine diphosphate</name>
        <dbReference type="ChEBI" id="CHEBI:58937"/>
    </cofactor>
</comment>
<evidence type="ECO:0000313" key="8">
    <source>
        <dbReference type="Proteomes" id="UP000789831"/>
    </source>
</evidence>
<evidence type="ECO:0000256" key="5">
    <source>
        <dbReference type="RuleBase" id="RU364074"/>
    </source>
</evidence>
<dbReference type="PANTHER" id="PTHR11624">
    <property type="entry name" value="DEHYDROGENASE RELATED"/>
    <property type="match status" value="1"/>
</dbReference>
<dbReference type="GO" id="GO:0004739">
    <property type="term" value="F:pyruvate dehydrogenase (acetyl-transferring) activity"/>
    <property type="evidence" value="ECO:0007669"/>
    <property type="project" value="UniProtKB-UniRule"/>
</dbReference>
<dbReference type="SUPFAM" id="SSF52518">
    <property type="entry name" value="Thiamin diphosphate-binding fold (THDP-binding)"/>
    <property type="match status" value="1"/>
</dbReference>
<dbReference type="GO" id="GO:0006086">
    <property type="term" value="P:pyruvate decarboxylation to acetyl-CoA"/>
    <property type="evidence" value="ECO:0007669"/>
    <property type="project" value="InterPro"/>
</dbReference>
<dbReference type="InterPro" id="IPR005475">
    <property type="entry name" value="Transketolase-like_Pyr-bd"/>
</dbReference>
<dbReference type="EC" id="1.2.4.1" evidence="5"/>
<dbReference type="Gene3D" id="3.40.50.970">
    <property type="match status" value="1"/>
</dbReference>
<evidence type="ECO:0000256" key="2">
    <source>
        <dbReference type="ARBA" id="ARBA00023002"/>
    </source>
</evidence>
<dbReference type="InterPro" id="IPR027110">
    <property type="entry name" value="PDHB_mito-type"/>
</dbReference>
<dbReference type="CDD" id="cd07036">
    <property type="entry name" value="TPP_PYR_E1-PDHc-beta_like"/>
    <property type="match status" value="1"/>
</dbReference>
<sequence>MNGNLPRNGLRKLFGSVERVVGLSSSSSILGVKNTRINGVGNLVAFGGVGVAGLKSLAGSQRRQYSTPAEEKMTVRDALNQALEEELIADERVFLLGEEVGQYNGAYKVSKGLLDKFGPKRIIDTPITEAGFAGLAVGAALAGLRPICEFMTFNFAMQAIDHIINSAAKLHYMAGGTVQCPIVFRGPNGYAASVGAQHSQDYASWYGSIPGLKAAIRDPNPVVFLENELQYGVSFPISAEVLSKDFQLPIGKAKIIREGKDVTLVAHSRPLNFCLEAAEKLQAEDGISAEIINLRSIRPLDVDTIVASVKKTNHLVSVESGFPFFGLGSELSALIMESEAFDYLDAPVERVTGADVPTPYAFNLEALAFPTVDTIQWGTEAQLGNSLRCLDTTTWKKIIFLLAVALMQSVDKKGYPSLVHALMEVAYFNW</sequence>
<keyword evidence="2 5" id="KW-0560">Oxidoreductase</keyword>
<evidence type="ECO:0000256" key="3">
    <source>
        <dbReference type="ARBA" id="ARBA00023052"/>
    </source>
</evidence>
<dbReference type="FunFam" id="3.40.50.920:FF:000001">
    <property type="entry name" value="Pyruvate dehydrogenase E1 beta subunit"/>
    <property type="match status" value="1"/>
</dbReference>
<dbReference type="Pfam" id="PF02780">
    <property type="entry name" value="Transketolase_C"/>
    <property type="match status" value="1"/>
</dbReference>
<keyword evidence="8" id="KW-1185">Reference proteome</keyword>
<comment type="caution">
    <text evidence="7">The sequence shown here is derived from an EMBL/GenBank/DDBJ whole genome shotgun (WGS) entry which is preliminary data.</text>
</comment>
<dbReference type="SMART" id="SM00861">
    <property type="entry name" value="Transket_pyr"/>
    <property type="match status" value="1"/>
</dbReference>
<keyword evidence="4 5" id="KW-0670">Pyruvate</keyword>
<comment type="catalytic activity">
    <reaction evidence="5">
        <text>N(6)-[(R)-lipoyl]-L-lysyl-[protein] + pyruvate + H(+) = N(6)-[(R)-S(8)-acetyldihydrolipoyl]-L-lysyl-[protein] + CO2</text>
        <dbReference type="Rhea" id="RHEA:19189"/>
        <dbReference type="Rhea" id="RHEA-COMP:10474"/>
        <dbReference type="Rhea" id="RHEA-COMP:10478"/>
        <dbReference type="ChEBI" id="CHEBI:15361"/>
        <dbReference type="ChEBI" id="CHEBI:15378"/>
        <dbReference type="ChEBI" id="CHEBI:16526"/>
        <dbReference type="ChEBI" id="CHEBI:83099"/>
        <dbReference type="ChEBI" id="CHEBI:83111"/>
        <dbReference type="EC" id="1.2.4.1"/>
    </reaction>
</comment>
<feature type="domain" description="Transketolase-like pyrimidine-binding" evidence="6">
    <location>
        <begin position="73"/>
        <end position="233"/>
    </location>
</feature>
<dbReference type="NCBIfam" id="NF006667">
    <property type="entry name" value="PRK09212.1"/>
    <property type="match status" value="1"/>
</dbReference>
<comment type="function">
    <text evidence="5">The pyruvate dehydrogenase complex catalyzes the overall conversion of pyruvate to acetyl-CoA and CO2.</text>
</comment>
<evidence type="ECO:0000256" key="1">
    <source>
        <dbReference type="ARBA" id="ARBA00001964"/>
    </source>
</evidence>
<accession>A0A9N9API1</accession>
<reference evidence="7" key="1">
    <citation type="submission" date="2021-06" db="EMBL/GenBank/DDBJ databases">
        <authorList>
            <person name="Kallberg Y."/>
            <person name="Tangrot J."/>
            <person name="Rosling A."/>
        </authorList>
    </citation>
    <scope>NUCLEOTIDE SEQUENCE</scope>
    <source>
        <strain evidence="7">MT106</strain>
    </source>
</reference>
<dbReference type="Gene3D" id="3.40.50.920">
    <property type="match status" value="1"/>
</dbReference>
<dbReference type="SUPFAM" id="SSF52922">
    <property type="entry name" value="TK C-terminal domain-like"/>
    <property type="match status" value="1"/>
</dbReference>
<keyword evidence="3 5" id="KW-0786">Thiamine pyrophosphate</keyword>
<dbReference type="AlphaFoldDB" id="A0A9N9API1"/>
<dbReference type="InterPro" id="IPR033248">
    <property type="entry name" value="Transketolase_C"/>
</dbReference>
<dbReference type="EMBL" id="CAJVPL010000862">
    <property type="protein sequence ID" value="CAG8535551.1"/>
    <property type="molecule type" value="Genomic_DNA"/>
</dbReference>
<proteinExistence type="predicted"/>
<dbReference type="NCBIfam" id="NF008854">
    <property type="entry name" value="PRK11892.1"/>
    <property type="match status" value="1"/>
</dbReference>
<evidence type="ECO:0000259" key="6">
    <source>
        <dbReference type="SMART" id="SM00861"/>
    </source>
</evidence>
<dbReference type="InterPro" id="IPR029061">
    <property type="entry name" value="THDP-binding"/>
</dbReference>
<dbReference type="PANTHER" id="PTHR11624:SF96">
    <property type="entry name" value="PYRUVATE DEHYDROGENASE E1 COMPONENT SUBUNIT BETA, MITOCHONDRIAL"/>
    <property type="match status" value="1"/>
</dbReference>
<protein>
    <recommendedName>
        <fullName evidence="5">Pyruvate dehydrogenase E1 component subunit beta</fullName>
        <ecNumber evidence="5">1.2.4.1</ecNumber>
    </recommendedName>
</protein>
<dbReference type="Pfam" id="PF02779">
    <property type="entry name" value="Transket_pyr"/>
    <property type="match status" value="1"/>
</dbReference>
<dbReference type="OrthoDB" id="10266385at2759"/>
<name>A0A9N9API1_9GLOM</name>
<organism evidence="7 8">
    <name type="scientific">Ambispora gerdemannii</name>
    <dbReference type="NCBI Taxonomy" id="144530"/>
    <lineage>
        <taxon>Eukaryota</taxon>
        <taxon>Fungi</taxon>
        <taxon>Fungi incertae sedis</taxon>
        <taxon>Mucoromycota</taxon>
        <taxon>Glomeromycotina</taxon>
        <taxon>Glomeromycetes</taxon>
        <taxon>Archaeosporales</taxon>
        <taxon>Ambisporaceae</taxon>
        <taxon>Ambispora</taxon>
    </lineage>
</organism>
<evidence type="ECO:0000256" key="4">
    <source>
        <dbReference type="ARBA" id="ARBA00023317"/>
    </source>
</evidence>
<dbReference type="InterPro" id="IPR009014">
    <property type="entry name" value="Transketo_C/PFOR_II"/>
</dbReference>